<comment type="function">
    <text evidence="1">Telomerase is a ribonucleoprotein enzyme essential for the replication of chromosome termini in most eukaryotes. It elongates telomeres. It is a reverse transcriptase that adds simple sequence repeats to chromosome ends by copying a template sequence within the RNA component of the enzyme.</text>
</comment>
<evidence type="ECO:0000256" key="1">
    <source>
        <dbReference type="RuleBase" id="RU365061"/>
    </source>
</evidence>
<keyword evidence="1" id="KW-0779">Telomere</keyword>
<keyword evidence="1" id="KW-0695">RNA-directed DNA polymerase</keyword>
<sequence>MRKGKGKGKGKGKRRVPEVLWKVFGKRAQRLGEALLSLIPCGSMSFLLRQDDPSDYRTLLNHCFIVFSHTSTPPPFHYHYHSPPPPPRYTQIQLVSKTIQILLSDDPSTNNLICTAYNKHTRSSPVLQALSSSSWNLLLTRVGDDLMVHLLKYSSIFVPLNTNKHQQVAGFPITHLCWQHLKHISHSNNNNNNHRHSDSETFHGHSTTHVHLSQNTQQNGVLSRKRLRSHACRRKRKRSKLSSHYICATKTSLPDKVAEVNGGD</sequence>
<evidence type="ECO:0000313" key="5">
    <source>
        <dbReference type="Proteomes" id="UP001206925"/>
    </source>
</evidence>
<dbReference type="PANTHER" id="PTHR12066">
    <property type="entry name" value="TELOMERASE REVERSE TRANSCRIPTASE"/>
    <property type="match status" value="1"/>
</dbReference>
<comment type="catalytic activity">
    <reaction evidence="1">
        <text>DNA(n) + a 2'-deoxyribonucleoside 5'-triphosphate = DNA(n+1) + diphosphate</text>
        <dbReference type="Rhea" id="RHEA:22508"/>
        <dbReference type="Rhea" id="RHEA-COMP:17339"/>
        <dbReference type="Rhea" id="RHEA-COMP:17340"/>
        <dbReference type="ChEBI" id="CHEBI:33019"/>
        <dbReference type="ChEBI" id="CHEBI:61560"/>
        <dbReference type="ChEBI" id="CHEBI:173112"/>
        <dbReference type="EC" id="2.7.7.49"/>
    </reaction>
</comment>
<dbReference type="InterPro" id="IPR049915">
    <property type="entry name" value="TERT_TEN"/>
</dbReference>
<organism evidence="4 5">
    <name type="scientific">Ambrosia artemisiifolia</name>
    <name type="common">Common ragweed</name>
    <dbReference type="NCBI Taxonomy" id="4212"/>
    <lineage>
        <taxon>Eukaryota</taxon>
        <taxon>Viridiplantae</taxon>
        <taxon>Streptophyta</taxon>
        <taxon>Embryophyta</taxon>
        <taxon>Tracheophyta</taxon>
        <taxon>Spermatophyta</taxon>
        <taxon>Magnoliopsida</taxon>
        <taxon>eudicotyledons</taxon>
        <taxon>Gunneridae</taxon>
        <taxon>Pentapetalae</taxon>
        <taxon>asterids</taxon>
        <taxon>campanulids</taxon>
        <taxon>Asterales</taxon>
        <taxon>Asteraceae</taxon>
        <taxon>Asteroideae</taxon>
        <taxon>Heliantheae alliance</taxon>
        <taxon>Heliantheae</taxon>
        <taxon>Ambrosia</taxon>
    </lineage>
</organism>
<dbReference type="GO" id="GO:0000781">
    <property type="term" value="C:chromosome, telomeric region"/>
    <property type="evidence" value="ECO:0007669"/>
    <property type="project" value="UniProtKB-SubCell"/>
</dbReference>
<comment type="caution">
    <text evidence="4">The sequence shown here is derived from an EMBL/GenBank/DDBJ whole genome shotgun (WGS) entry which is preliminary data.</text>
</comment>
<dbReference type="Pfam" id="PF11474">
    <property type="entry name" value="TEN_TERT"/>
    <property type="match status" value="1"/>
</dbReference>
<dbReference type="EMBL" id="JAMZMK010007193">
    <property type="protein sequence ID" value="KAI7745599.1"/>
    <property type="molecule type" value="Genomic_DNA"/>
</dbReference>
<keyword evidence="1" id="KW-0548">Nucleotidyltransferase</keyword>
<dbReference type="GO" id="GO:0000333">
    <property type="term" value="C:telomerase catalytic core complex"/>
    <property type="evidence" value="ECO:0007669"/>
    <property type="project" value="TreeGrafter"/>
</dbReference>
<evidence type="ECO:0000259" key="3">
    <source>
        <dbReference type="Pfam" id="PF11474"/>
    </source>
</evidence>
<dbReference type="GO" id="GO:0003720">
    <property type="term" value="F:telomerase activity"/>
    <property type="evidence" value="ECO:0007669"/>
    <property type="project" value="InterPro"/>
</dbReference>
<dbReference type="GO" id="GO:0046872">
    <property type="term" value="F:metal ion binding"/>
    <property type="evidence" value="ECO:0007669"/>
    <property type="project" value="UniProtKB-KW"/>
</dbReference>
<dbReference type="Proteomes" id="UP001206925">
    <property type="component" value="Unassembled WGS sequence"/>
</dbReference>
<gene>
    <name evidence="4" type="ORF">M8C21_024034</name>
</gene>
<keyword evidence="1" id="KW-0158">Chromosome</keyword>
<proteinExistence type="inferred from homology"/>
<dbReference type="GO" id="GO:0042162">
    <property type="term" value="F:telomeric DNA binding"/>
    <property type="evidence" value="ECO:0007669"/>
    <property type="project" value="TreeGrafter"/>
</dbReference>
<keyword evidence="1" id="KW-0808">Transferase</keyword>
<evidence type="ECO:0000256" key="2">
    <source>
        <dbReference type="SAM" id="MobiDB-lite"/>
    </source>
</evidence>
<feature type="compositionally biased region" description="Polar residues" evidence="2">
    <location>
        <begin position="204"/>
        <end position="221"/>
    </location>
</feature>
<keyword evidence="1" id="KW-0479">Metal-binding</keyword>
<keyword evidence="5" id="KW-1185">Reference proteome</keyword>
<reference evidence="4" key="1">
    <citation type="submission" date="2022-06" db="EMBL/GenBank/DDBJ databases">
        <title>Uncovering the hologenomic basis of an extraordinary plant invasion.</title>
        <authorList>
            <person name="Bieker V.C."/>
            <person name="Martin M.D."/>
            <person name="Gilbert T."/>
            <person name="Hodgins K."/>
            <person name="Battlay P."/>
            <person name="Petersen B."/>
            <person name="Wilson J."/>
        </authorList>
    </citation>
    <scope>NUCLEOTIDE SEQUENCE</scope>
    <source>
        <strain evidence="4">AA19_3_7</strain>
        <tissue evidence="4">Leaf</tissue>
    </source>
</reference>
<dbReference type="EC" id="2.7.7.49" evidence="1"/>
<dbReference type="GO" id="GO:0070034">
    <property type="term" value="F:telomerase RNA binding"/>
    <property type="evidence" value="ECO:0007669"/>
    <property type="project" value="TreeGrafter"/>
</dbReference>
<name>A0AAD5GLS2_AMBAR</name>
<keyword evidence="1" id="KW-0539">Nucleus</keyword>
<keyword evidence="1" id="KW-0460">Magnesium</keyword>
<dbReference type="GO" id="GO:0007004">
    <property type="term" value="P:telomere maintenance via telomerase"/>
    <property type="evidence" value="ECO:0007669"/>
    <property type="project" value="TreeGrafter"/>
</dbReference>
<comment type="subcellular location">
    <subcellularLocation>
        <location evidence="1">Nucleus</location>
    </subcellularLocation>
    <subcellularLocation>
        <location evidence="1">Chromosome</location>
        <location evidence="1">Telomere</location>
    </subcellularLocation>
</comment>
<feature type="compositionally biased region" description="Basic residues" evidence="2">
    <location>
        <begin position="223"/>
        <end position="237"/>
    </location>
</feature>
<comment type="similarity">
    <text evidence="1">Belongs to the reverse transcriptase family. Telomerase subfamily.</text>
</comment>
<feature type="region of interest" description="Disordered" evidence="2">
    <location>
        <begin position="188"/>
        <end position="237"/>
    </location>
</feature>
<dbReference type="InterPro" id="IPR003545">
    <property type="entry name" value="Telomerase_RT"/>
</dbReference>
<feature type="domain" description="Telomerase reverse transcriptase TEN" evidence="3">
    <location>
        <begin position="127"/>
        <end position="187"/>
    </location>
</feature>
<evidence type="ECO:0000313" key="4">
    <source>
        <dbReference type="EMBL" id="KAI7745599.1"/>
    </source>
</evidence>
<dbReference type="PANTHER" id="PTHR12066:SF0">
    <property type="entry name" value="TELOMERASE REVERSE TRANSCRIPTASE"/>
    <property type="match status" value="1"/>
</dbReference>
<accession>A0AAD5GLS2</accession>
<dbReference type="AlphaFoldDB" id="A0AAD5GLS2"/>
<protein>
    <recommendedName>
        <fullName evidence="1">Telomerase reverse transcriptase</fullName>
        <ecNumber evidence="1">2.7.7.49</ecNumber>
    </recommendedName>
    <alternativeName>
        <fullName evidence="1">Telomerase catalytic subunit</fullName>
    </alternativeName>
</protein>